<keyword evidence="2" id="KW-1185">Reference proteome</keyword>
<dbReference type="Proteomes" id="UP000321685">
    <property type="component" value="Unassembled WGS sequence"/>
</dbReference>
<name>A0A511DPM1_9PSEU</name>
<protein>
    <recommendedName>
        <fullName evidence="3">PPM-type phosphatase domain-containing protein</fullName>
    </recommendedName>
</protein>
<dbReference type="OrthoDB" id="9801841at2"/>
<evidence type="ECO:0000313" key="1">
    <source>
        <dbReference type="EMBL" id="GEL26761.1"/>
    </source>
</evidence>
<comment type="caution">
    <text evidence="1">The sequence shown here is derived from an EMBL/GenBank/DDBJ whole genome shotgun (WGS) entry which is preliminary data.</text>
</comment>
<dbReference type="Gene3D" id="3.60.40.10">
    <property type="entry name" value="PPM-type phosphatase domain"/>
    <property type="match status" value="1"/>
</dbReference>
<dbReference type="SUPFAM" id="SSF81606">
    <property type="entry name" value="PP2C-like"/>
    <property type="match status" value="1"/>
</dbReference>
<gene>
    <name evidence="1" type="ORF">PSU4_57150</name>
</gene>
<reference evidence="1 2" key="1">
    <citation type="submission" date="2019-07" db="EMBL/GenBank/DDBJ databases">
        <title>Whole genome shotgun sequence of Pseudonocardia sulfidoxydans NBRC 16205.</title>
        <authorList>
            <person name="Hosoyama A."/>
            <person name="Uohara A."/>
            <person name="Ohji S."/>
            <person name="Ichikawa N."/>
        </authorList>
    </citation>
    <scope>NUCLEOTIDE SEQUENCE [LARGE SCALE GENOMIC DNA]</scope>
    <source>
        <strain evidence="1 2">NBRC 16205</strain>
    </source>
</reference>
<organism evidence="1 2">
    <name type="scientific">Pseudonocardia sulfidoxydans NBRC 16205</name>
    <dbReference type="NCBI Taxonomy" id="1223511"/>
    <lineage>
        <taxon>Bacteria</taxon>
        <taxon>Bacillati</taxon>
        <taxon>Actinomycetota</taxon>
        <taxon>Actinomycetes</taxon>
        <taxon>Pseudonocardiales</taxon>
        <taxon>Pseudonocardiaceae</taxon>
        <taxon>Pseudonocardia</taxon>
    </lineage>
</organism>
<dbReference type="RefSeq" id="WP_147115396.1">
    <property type="nucleotide sequence ID" value="NZ_BJVJ01000110.1"/>
</dbReference>
<dbReference type="InterPro" id="IPR036457">
    <property type="entry name" value="PPM-type-like_dom_sf"/>
</dbReference>
<proteinExistence type="predicted"/>
<dbReference type="AlphaFoldDB" id="A0A511DPM1"/>
<evidence type="ECO:0008006" key="3">
    <source>
        <dbReference type="Google" id="ProtNLM"/>
    </source>
</evidence>
<dbReference type="EMBL" id="BJVJ01000110">
    <property type="protein sequence ID" value="GEL26761.1"/>
    <property type="molecule type" value="Genomic_DNA"/>
</dbReference>
<evidence type="ECO:0000313" key="2">
    <source>
        <dbReference type="Proteomes" id="UP000321685"/>
    </source>
</evidence>
<sequence>MHVGDSRAYLLRDGRLTRLTHNHALVRMMVEAGELTEAEAASHPRRSVLLRAVGPGDDVEPDLALQRWQAGPGVGRCWTPPRSSRPR</sequence>
<accession>A0A511DPM1</accession>